<organism evidence="7 8">
    <name type="scientific">Paraperlucidibaca wandonensis</name>
    <dbReference type="NCBI Taxonomy" id="1268273"/>
    <lineage>
        <taxon>Bacteria</taxon>
        <taxon>Pseudomonadati</taxon>
        <taxon>Pseudomonadota</taxon>
        <taxon>Gammaproteobacteria</taxon>
        <taxon>Moraxellales</taxon>
        <taxon>Moraxellaceae</taxon>
        <taxon>Paraperlucidibaca</taxon>
    </lineage>
</organism>
<dbReference type="Gene3D" id="3.90.550.10">
    <property type="entry name" value="Spore Coat Polysaccharide Biosynthesis Protein SpsA, Chain A"/>
    <property type="match status" value="1"/>
</dbReference>
<keyword evidence="4" id="KW-0808">Transferase</keyword>
<proteinExistence type="predicted"/>
<dbReference type="PANTHER" id="PTHR43646:SF2">
    <property type="entry name" value="GLYCOSYLTRANSFERASE 2-LIKE DOMAIN-CONTAINING PROTEIN"/>
    <property type="match status" value="1"/>
</dbReference>
<evidence type="ECO:0000256" key="3">
    <source>
        <dbReference type="ARBA" id="ARBA00022676"/>
    </source>
</evidence>
<dbReference type="CDD" id="cd02522">
    <property type="entry name" value="GT_2_like_a"/>
    <property type="match status" value="1"/>
</dbReference>
<accession>A0ABW3HI30</accession>
<keyword evidence="8" id="KW-1185">Reference proteome</keyword>
<keyword evidence="2" id="KW-1003">Cell membrane</keyword>
<evidence type="ECO:0000256" key="4">
    <source>
        <dbReference type="ARBA" id="ARBA00022679"/>
    </source>
</evidence>
<evidence type="ECO:0000256" key="1">
    <source>
        <dbReference type="ARBA" id="ARBA00004236"/>
    </source>
</evidence>
<dbReference type="Pfam" id="PF00535">
    <property type="entry name" value="Glycos_transf_2"/>
    <property type="match status" value="1"/>
</dbReference>
<evidence type="ECO:0000256" key="5">
    <source>
        <dbReference type="ARBA" id="ARBA00023136"/>
    </source>
</evidence>
<reference evidence="8" key="1">
    <citation type="journal article" date="2019" name="Int. J. Syst. Evol. Microbiol.">
        <title>The Global Catalogue of Microorganisms (GCM) 10K type strain sequencing project: providing services to taxonomists for standard genome sequencing and annotation.</title>
        <authorList>
            <consortium name="The Broad Institute Genomics Platform"/>
            <consortium name="The Broad Institute Genome Sequencing Center for Infectious Disease"/>
            <person name="Wu L."/>
            <person name="Ma J."/>
        </authorList>
    </citation>
    <scope>NUCLEOTIDE SEQUENCE [LARGE SCALE GENOMIC DNA]</scope>
    <source>
        <strain evidence="8">CCUG 63419</strain>
    </source>
</reference>
<dbReference type="InterPro" id="IPR001173">
    <property type="entry name" value="Glyco_trans_2-like"/>
</dbReference>
<evidence type="ECO:0000313" key="8">
    <source>
        <dbReference type="Proteomes" id="UP001597044"/>
    </source>
</evidence>
<gene>
    <name evidence="7" type="ORF">ACFQ0F_05690</name>
</gene>
<dbReference type="Proteomes" id="UP001597044">
    <property type="component" value="Unassembled WGS sequence"/>
</dbReference>
<dbReference type="EMBL" id="JBHTIT010000001">
    <property type="protein sequence ID" value="MFD0949882.1"/>
    <property type="molecule type" value="Genomic_DNA"/>
</dbReference>
<dbReference type="InterPro" id="IPR026461">
    <property type="entry name" value="Trfase_2_rSAM/seldom_assoc"/>
</dbReference>
<keyword evidence="3" id="KW-0328">Glycosyltransferase</keyword>
<feature type="domain" description="Glycosyltransferase 2-like" evidence="6">
    <location>
        <begin position="22"/>
        <end position="139"/>
    </location>
</feature>
<dbReference type="InterPro" id="IPR029044">
    <property type="entry name" value="Nucleotide-diphossugar_trans"/>
</dbReference>
<comment type="subcellular location">
    <subcellularLocation>
        <location evidence="1">Cell membrane</location>
    </subcellularLocation>
</comment>
<protein>
    <submittedName>
        <fullName evidence="7">TIGR04283 family arsenosugar biosynthesis glycosyltransferase</fullName>
    </submittedName>
</protein>
<comment type="caution">
    <text evidence="7">The sequence shown here is derived from an EMBL/GenBank/DDBJ whole genome shotgun (WGS) entry which is preliminary data.</text>
</comment>
<evidence type="ECO:0000256" key="2">
    <source>
        <dbReference type="ARBA" id="ARBA00022475"/>
    </source>
</evidence>
<name>A0ABW3HI30_9GAMM</name>
<keyword evidence="5" id="KW-0472">Membrane</keyword>
<dbReference type="NCBIfam" id="TIGR04283">
    <property type="entry name" value="glyco_like_mftF"/>
    <property type="match status" value="1"/>
</dbReference>
<evidence type="ECO:0000313" key="7">
    <source>
        <dbReference type="EMBL" id="MFD0949882.1"/>
    </source>
</evidence>
<dbReference type="RefSeq" id="WP_379069980.1">
    <property type="nucleotide sequence ID" value="NZ_JBHTIT010000001.1"/>
</dbReference>
<dbReference type="SUPFAM" id="SSF53448">
    <property type="entry name" value="Nucleotide-diphospho-sugar transferases"/>
    <property type="match status" value="1"/>
</dbReference>
<dbReference type="PANTHER" id="PTHR43646">
    <property type="entry name" value="GLYCOSYLTRANSFERASE"/>
    <property type="match status" value="1"/>
</dbReference>
<evidence type="ECO:0000259" key="6">
    <source>
        <dbReference type="Pfam" id="PF00535"/>
    </source>
</evidence>
<sequence length="243" mass="26896">MPTSNSRDQAVSAESRHAAGISIIVPVLNEAELIDELIGRLKHLRELDAEIIIVDGQSTDATTEHLEGAGFTVLRCPQRGRGYQLALGSTLATHDNLLFLHADTVLPSNALSLIEQALATGSACWGRFDVQIAGTVRGLNMVAFMMNWRSRLTGIATGDQAIFMTRAALTAAGGVPKQVIMEDVELSKKLRQLSAPVCLRQRVTTSGRRWQRDGLWPTIWLMWRLRWRYWRGASAETIAQEYA</sequence>